<dbReference type="InParanoid" id="A0A2P5CEM5"/>
<gene>
    <name evidence="2" type="ORF">TorRG33x02_288100</name>
</gene>
<reference evidence="3" key="1">
    <citation type="submission" date="2016-06" db="EMBL/GenBank/DDBJ databases">
        <title>Parallel loss of symbiosis genes in relatives of nitrogen-fixing non-legume Parasponia.</title>
        <authorList>
            <person name="Van Velzen R."/>
            <person name="Holmer R."/>
            <person name="Bu F."/>
            <person name="Rutten L."/>
            <person name="Van Zeijl A."/>
            <person name="Liu W."/>
            <person name="Santuari L."/>
            <person name="Cao Q."/>
            <person name="Sharma T."/>
            <person name="Shen D."/>
            <person name="Roswanjaya Y."/>
            <person name="Wardhani T."/>
            <person name="Kalhor M.S."/>
            <person name="Jansen J."/>
            <person name="Van den Hoogen J."/>
            <person name="Gungor B."/>
            <person name="Hartog M."/>
            <person name="Hontelez J."/>
            <person name="Verver J."/>
            <person name="Yang W.-C."/>
            <person name="Schijlen E."/>
            <person name="Repin R."/>
            <person name="Schilthuizen M."/>
            <person name="Schranz E."/>
            <person name="Heidstra R."/>
            <person name="Miyata K."/>
            <person name="Fedorova E."/>
            <person name="Kohlen W."/>
            <person name="Bisseling T."/>
            <person name="Smit S."/>
            <person name="Geurts R."/>
        </authorList>
    </citation>
    <scope>NUCLEOTIDE SEQUENCE [LARGE SCALE GENOMIC DNA]</scope>
    <source>
        <strain evidence="3">cv. RG33-2</strain>
    </source>
</reference>
<evidence type="ECO:0000256" key="1">
    <source>
        <dbReference type="SAM" id="MobiDB-lite"/>
    </source>
</evidence>
<organism evidence="2 3">
    <name type="scientific">Trema orientale</name>
    <name type="common">Charcoal tree</name>
    <name type="synonym">Celtis orientalis</name>
    <dbReference type="NCBI Taxonomy" id="63057"/>
    <lineage>
        <taxon>Eukaryota</taxon>
        <taxon>Viridiplantae</taxon>
        <taxon>Streptophyta</taxon>
        <taxon>Embryophyta</taxon>
        <taxon>Tracheophyta</taxon>
        <taxon>Spermatophyta</taxon>
        <taxon>Magnoliopsida</taxon>
        <taxon>eudicotyledons</taxon>
        <taxon>Gunneridae</taxon>
        <taxon>Pentapetalae</taxon>
        <taxon>rosids</taxon>
        <taxon>fabids</taxon>
        <taxon>Rosales</taxon>
        <taxon>Cannabaceae</taxon>
        <taxon>Trema</taxon>
    </lineage>
</organism>
<feature type="compositionally biased region" description="Polar residues" evidence="1">
    <location>
        <begin position="26"/>
        <end position="40"/>
    </location>
</feature>
<sequence>MANSLEHGPEEDEEFERDRESLTFPLLSSQSQRSIPNSTSQVAIVGSHVCPIESLDYE</sequence>
<dbReference type="STRING" id="63057.A0A2P5CEM5"/>
<comment type="caution">
    <text evidence="2">The sequence shown here is derived from an EMBL/GenBank/DDBJ whole genome shotgun (WGS) entry which is preliminary data.</text>
</comment>
<feature type="region of interest" description="Disordered" evidence="1">
    <location>
        <begin position="1"/>
        <end position="40"/>
    </location>
</feature>
<dbReference type="Proteomes" id="UP000237000">
    <property type="component" value="Unassembled WGS sequence"/>
</dbReference>
<accession>A0A2P5CEM5</accession>
<name>A0A2P5CEM5_TREOI</name>
<evidence type="ECO:0000313" key="3">
    <source>
        <dbReference type="Proteomes" id="UP000237000"/>
    </source>
</evidence>
<dbReference type="AlphaFoldDB" id="A0A2P5CEM5"/>
<proteinExistence type="predicted"/>
<dbReference type="EMBL" id="JXTC01000375">
    <property type="protein sequence ID" value="PON59488.1"/>
    <property type="molecule type" value="Genomic_DNA"/>
</dbReference>
<evidence type="ECO:0000313" key="2">
    <source>
        <dbReference type="EMBL" id="PON59488.1"/>
    </source>
</evidence>
<dbReference type="OrthoDB" id="1194550at2759"/>
<keyword evidence="3" id="KW-1185">Reference proteome</keyword>
<protein>
    <submittedName>
        <fullName evidence="2">Uncharacterized protein</fullName>
    </submittedName>
</protein>